<reference evidence="9" key="1">
    <citation type="submission" date="2019-03" db="EMBL/GenBank/DDBJ databases">
        <title>Lake Tanganyika Metagenome-Assembled Genomes (MAGs).</title>
        <authorList>
            <person name="Tran P."/>
        </authorList>
    </citation>
    <scope>NUCLEOTIDE SEQUENCE</scope>
    <source>
        <strain evidence="9">M_DeepCast_400m_m2_100</strain>
    </source>
</reference>
<dbReference type="PANTHER" id="PTHR13929">
    <property type="entry name" value="1,4-DIHYDROXY-2-NAPHTHOATE OCTAPRENYLTRANSFERASE"/>
    <property type="match status" value="1"/>
</dbReference>
<comment type="pathway">
    <text evidence="8">Quinol/quinone metabolism; menaquinone biosynthesis; menaquinol from 1,4-dihydroxy-2-naphthoate: step 1/2.</text>
</comment>
<feature type="transmembrane region" description="Helical" evidence="8">
    <location>
        <begin position="40"/>
        <end position="60"/>
    </location>
</feature>
<feature type="transmembrane region" description="Helical" evidence="8">
    <location>
        <begin position="118"/>
        <end position="136"/>
    </location>
</feature>
<dbReference type="EC" id="2.5.1.74" evidence="8"/>
<feature type="transmembrane region" description="Helical" evidence="8">
    <location>
        <begin position="177"/>
        <end position="198"/>
    </location>
</feature>
<keyword evidence="5 8" id="KW-0812">Transmembrane</keyword>
<keyword evidence="3 8" id="KW-1003">Cell membrane</keyword>
<dbReference type="PIRSF" id="PIRSF005355">
    <property type="entry name" value="UBIAD1"/>
    <property type="match status" value="1"/>
</dbReference>
<accession>A0A937XBH9</accession>
<dbReference type="InterPro" id="IPR000537">
    <property type="entry name" value="UbiA_prenyltransferase"/>
</dbReference>
<dbReference type="PANTHER" id="PTHR13929:SF0">
    <property type="entry name" value="UBIA PRENYLTRANSFERASE DOMAIN-CONTAINING PROTEIN 1"/>
    <property type="match status" value="1"/>
</dbReference>
<comment type="subcellular location">
    <subcellularLocation>
        <location evidence="8">Cell membrane</location>
        <topology evidence="8">Multi-pass membrane protein</topology>
    </subcellularLocation>
    <subcellularLocation>
        <location evidence="1">Membrane</location>
        <topology evidence="1">Multi-pass membrane protein</topology>
    </subcellularLocation>
</comment>
<feature type="transmembrane region" description="Helical" evidence="8">
    <location>
        <begin position="219"/>
        <end position="241"/>
    </location>
</feature>
<dbReference type="GO" id="GO:0005886">
    <property type="term" value="C:plasma membrane"/>
    <property type="evidence" value="ECO:0007669"/>
    <property type="project" value="UniProtKB-SubCell"/>
</dbReference>
<dbReference type="Proteomes" id="UP000748308">
    <property type="component" value="Unassembled WGS sequence"/>
</dbReference>
<evidence type="ECO:0000256" key="4">
    <source>
        <dbReference type="ARBA" id="ARBA00022679"/>
    </source>
</evidence>
<comment type="catalytic activity">
    <reaction evidence="8">
        <text>an all-trans-polyprenyl diphosphate + 1,4-dihydroxy-2-naphthoate + H(+) = a 2-demethylmenaquinol + CO2 + diphosphate</text>
        <dbReference type="Rhea" id="RHEA:26478"/>
        <dbReference type="Rhea" id="RHEA-COMP:9563"/>
        <dbReference type="Rhea" id="RHEA-COMP:9564"/>
        <dbReference type="ChEBI" id="CHEBI:11173"/>
        <dbReference type="ChEBI" id="CHEBI:15378"/>
        <dbReference type="ChEBI" id="CHEBI:16526"/>
        <dbReference type="ChEBI" id="CHEBI:33019"/>
        <dbReference type="ChEBI" id="CHEBI:55437"/>
        <dbReference type="ChEBI" id="CHEBI:58914"/>
        <dbReference type="EC" id="2.5.1.74"/>
    </reaction>
</comment>
<dbReference type="InterPro" id="IPR044878">
    <property type="entry name" value="UbiA_sf"/>
</dbReference>
<dbReference type="GO" id="GO:0046428">
    <property type="term" value="F:1,4-dihydroxy-2-naphthoate polyprenyltransferase activity"/>
    <property type="evidence" value="ECO:0007669"/>
    <property type="project" value="UniProtKB-UniRule"/>
</dbReference>
<comment type="function">
    <text evidence="8">Conversion of 1,4-dihydroxy-2-naphthoate (DHNA) to demethylmenaquinone (DMK).</text>
</comment>
<evidence type="ECO:0000256" key="3">
    <source>
        <dbReference type="ARBA" id="ARBA00022475"/>
    </source>
</evidence>
<dbReference type="EMBL" id="VGIY01000106">
    <property type="protein sequence ID" value="MBM3317322.1"/>
    <property type="molecule type" value="Genomic_DNA"/>
</dbReference>
<evidence type="ECO:0000256" key="5">
    <source>
        <dbReference type="ARBA" id="ARBA00022692"/>
    </source>
</evidence>
<protein>
    <recommendedName>
        <fullName evidence="8">1,4-dihydroxy-2-naphthoate octaprenyltransferase</fullName>
        <shortName evidence="8">DHNA-octaprenyltransferase</shortName>
        <ecNumber evidence="8">2.5.1.74</ecNumber>
    </recommendedName>
</protein>
<dbReference type="InterPro" id="IPR026046">
    <property type="entry name" value="UBIAD1"/>
</dbReference>
<dbReference type="HAMAP" id="MF_01937">
    <property type="entry name" value="MenA_1"/>
    <property type="match status" value="1"/>
</dbReference>
<keyword evidence="2 8" id="KW-0474">Menaquinone biosynthesis</keyword>
<dbReference type="GO" id="GO:0042371">
    <property type="term" value="P:vitamin K biosynthetic process"/>
    <property type="evidence" value="ECO:0007669"/>
    <property type="project" value="TreeGrafter"/>
</dbReference>
<feature type="transmembrane region" description="Helical" evidence="8">
    <location>
        <begin position="93"/>
        <end position="112"/>
    </location>
</feature>
<feature type="transmembrane region" description="Helical" evidence="8">
    <location>
        <begin position="293"/>
        <end position="312"/>
    </location>
</feature>
<keyword evidence="4 8" id="KW-0808">Transferase</keyword>
<evidence type="ECO:0000256" key="8">
    <source>
        <dbReference type="HAMAP-Rule" id="MF_01937"/>
    </source>
</evidence>
<feature type="transmembrane region" description="Helical" evidence="8">
    <location>
        <begin position="148"/>
        <end position="165"/>
    </location>
</feature>
<evidence type="ECO:0000256" key="6">
    <source>
        <dbReference type="ARBA" id="ARBA00022989"/>
    </source>
</evidence>
<organism evidence="9 10">
    <name type="scientific">Eiseniibacteriota bacterium</name>
    <dbReference type="NCBI Taxonomy" id="2212470"/>
    <lineage>
        <taxon>Bacteria</taxon>
        <taxon>Candidatus Eiseniibacteriota</taxon>
    </lineage>
</organism>
<dbReference type="InterPro" id="IPR004657">
    <property type="entry name" value="MenA"/>
</dbReference>
<comment type="caution">
    <text evidence="9">The sequence shown here is derived from an EMBL/GenBank/DDBJ whole genome shotgun (WGS) entry which is preliminary data.</text>
</comment>
<gene>
    <name evidence="8" type="primary">menA</name>
    <name evidence="9" type="ORF">FJY75_05675</name>
</gene>
<dbReference type="AlphaFoldDB" id="A0A937XBH9"/>
<evidence type="ECO:0000313" key="9">
    <source>
        <dbReference type="EMBL" id="MBM3317322.1"/>
    </source>
</evidence>
<evidence type="ECO:0000256" key="7">
    <source>
        <dbReference type="ARBA" id="ARBA00023136"/>
    </source>
</evidence>
<keyword evidence="7 8" id="KW-0472">Membrane</keyword>
<evidence type="ECO:0000256" key="1">
    <source>
        <dbReference type="ARBA" id="ARBA00004141"/>
    </source>
</evidence>
<name>A0A937XBH9_UNCEI</name>
<dbReference type="GO" id="GO:0009234">
    <property type="term" value="P:menaquinone biosynthetic process"/>
    <property type="evidence" value="ECO:0007669"/>
    <property type="project" value="UniProtKB-UniRule"/>
</dbReference>
<keyword evidence="6 8" id="KW-1133">Transmembrane helix</keyword>
<comment type="similarity">
    <text evidence="8">Belongs to the MenA family. Type 1 subfamily.</text>
</comment>
<dbReference type="Gene3D" id="1.10.357.140">
    <property type="entry name" value="UbiA prenyltransferase"/>
    <property type="match status" value="1"/>
</dbReference>
<dbReference type="CDD" id="cd13962">
    <property type="entry name" value="PT_UbiA_UBIAD1"/>
    <property type="match status" value="1"/>
</dbReference>
<proteinExistence type="inferred from homology"/>
<dbReference type="Pfam" id="PF01040">
    <property type="entry name" value="UbiA"/>
    <property type="match status" value="1"/>
</dbReference>
<evidence type="ECO:0000313" key="10">
    <source>
        <dbReference type="Proteomes" id="UP000748308"/>
    </source>
</evidence>
<evidence type="ECO:0000256" key="2">
    <source>
        <dbReference type="ARBA" id="ARBA00022428"/>
    </source>
</evidence>
<sequence>MSRIPTWWMATRPFAFPASIMPALLGGVVALVHAGARLDALRFLLAALGAAAVHAGANLLNDYFDYRNGVDTAATRGASRGMLVSGRMTPREVLLEAFVCWGIAAALALYFVLAVGPLLLPLIAAGLVLGAGYTAAPLRWKYRALGDACVFLAFGVGVTLGAYAVQAGRLSWTPVWYSLPVGLLIWAILHANNLRDIATDRAARIRTLAMALGARGARGLYAALLAAAYLLTLGFVLGGVFKPGALLPWLSLPLAAGLLRGALRAGATPEAAPGAGLEAGPPVALVTLDIRTAQLQMVFVALLVLGLLGSLVL</sequence>